<dbReference type="InParanoid" id="B9R8Z1"/>
<dbReference type="AlphaFoldDB" id="B9R8Z1"/>
<gene>
    <name evidence="2" type="ORF">RCOM_1512750</name>
</gene>
<dbReference type="InterPro" id="IPR053772">
    <property type="entry name" value="At1g61320/At1g61330-like"/>
</dbReference>
<keyword evidence="3" id="KW-1185">Reference proteome</keyword>
<reference evidence="3" key="1">
    <citation type="journal article" date="2010" name="Nat. Biotechnol.">
        <title>Draft genome sequence of the oilseed species Ricinus communis.</title>
        <authorList>
            <person name="Chan A.P."/>
            <person name="Crabtree J."/>
            <person name="Zhao Q."/>
            <person name="Lorenzi H."/>
            <person name="Orvis J."/>
            <person name="Puiu D."/>
            <person name="Melake-Berhan A."/>
            <person name="Jones K.M."/>
            <person name="Redman J."/>
            <person name="Chen G."/>
            <person name="Cahoon E.B."/>
            <person name="Gedil M."/>
            <person name="Stanke M."/>
            <person name="Haas B.J."/>
            <person name="Wortman J.R."/>
            <person name="Fraser-Liggett C.M."/>
            <person name="Ravel J."/>
            <person name="Rabinowicz P.D."/>
        </authorList>
    </citation>
    <scope>NUCLEOTIDE SEQUENCE [LARGE SCALE GENOMIC DNA]</scope>
    <source>
        <strain evidence="3">cv. Hale</strain>
    </source>
</reference>
<dbReference type="EMBL" id="EQ973773">
    <property type="protein sequence ID" value="EEF52068.1"/>
    <property type="molecule type" value="Genomic_DNA"/>
</dbReference>
<feature type="domain" description="At1g61320/AtMIF1 LRR" evidence="1">
    <location>
        <begin position="87"/>
        <end position="213"/>
    </location>
</feature>
<dbReference type="STRING" id="3988.B9R8Z1"/>
<evidence type="ECO:0000259" key="1">
    <source>
        <dbReference type="Pfam" id="PF23622"/>
    </source>
</evidence>
<dbReference type="InterPro" id="IPR055357">
    <property type="entry name" value="LRR_At1g61320_AtMIF1"/>
</dbReference>
<dbReference type="PANTHER" id="PTHR34145">
    <property type="entry name" value="OS02G0105600 PROTEIN"/>
    <property type="match status" value="1"/>
</dbReference>
<protein>
    <recommendedName>
        <fullName evidence="1">At1g61320/AtMIF1 LRR domain-containing protein</fullName>
    </recommendedName>
</protein>
<accession>B9R8Z1</accession>
<sequence>MEKRVQILDLDFLDYFTPTRPYPFHADFDNKYRFPRKLINANGPSSLKQFSSSMRPCELSGFFPQLQVLRLEILQLLVELDHYDFPELTNLKHLEISVSLHPNDSLLVLTPLIEASPCLERFVLLLEARERVERHCYKHLKEVKLVGYNGPRGFNFIMHFIKHAPLLEKLTVDLRNLAYRLPYEDIEESQEEKEARIHAYQKFKRKVPSGVELVIL</sequence>
<evidence type="ECO:0000313" key="3">
    <source>
        <dbReference type="Proteomes" id="UP000008311"/>
    </source>
</evidence>
<proteinExistence type="predicted"/>
<dbReference type="PANTHER" id="PTHR34145:SF68">
    <property type="entry name" value="FBD DOMAIN-CONTAINING PROTEIN"/>
    <property type="match status" value="1"/>
</dbReference>
<evidence type="ECO:0000313" key="2">
    <source>
        <dbReference type="EMBL" id="EEF52068.1"/>
    </source>
</evidence>
<dbReference type="Proteomes" id="UP000008311">
    <property type="component" value="Unassembled WGS sequence"/>
</dbReference>
<dbReference type="Pfam" id="PF23622">
    <property type="entry name" value="LRR_At1g61320_AtMIF1"/>
    <property type="match status" value="1"/>
</dbReference>
<name>B9R8Z1_RICCO</name>
<organism evidence="2 3">
    <name type="scientific">Ricinus communis</name>
    <name type="common">Castor bean</name>
    <dbReference type="NCBI Taxonomy" id="3988"/>
    <lineage>
        <taxon>Eukaryota</taxon>
        <taxon>Viridiplantae</taxon>
        <taxon>Streptophyta</taxon>
        <taxon>Embryophyta</taxon>
        <taxon>Tracheophyta</taxon>
        <taxon>Spermatophyta</taxon>
        <taxon>Magnoliopsida</taxon>
        <taxon>eudicotyledons</taxon>
        <taxon>Gunneridae</taxon>
        <taxon>Pentapetalae</taxon>
        <taxon>rosids</taxon>
        <taxon>fabids</taxon>
        <taxon>Malpighiales</taxon>
        <taxon>Euphorbiaceae</taxon>
        <taxon>Acalyphoideae</taxon>
        <taxon>Acalypheae</taxon>
        <taxon>Ricinus</taxon>
    </lineage>
</organism>